<dbReference type="Pfam" id="PF14403">
    <property type="entry name" value="CP_ATPgrasp_2"/>
    <property type="match status" value="1"/>
</dbReference>
<dbReference type="NCBIfam" id="TIGR02050">
    <property type="entry name" value="gshA_cyan_rel"/>
    <property type="match status" value="1"/>
</dbReference>
<dbReference type="InterPro" id="IPR051680">
    <property type="entry name" value="ATP-dep_Glu-Cys_Ligase-2"/>
</dbReference>
<gene>
    <name evidence="7" type="ORF">CLV29_0171</name>
</gene>
<proteinExistence type="inferred from homology"/>
<dbReference type="EMBL" id="SOAW01000001">
    <property type="protein sequence ID" value="TDT32591.1"/>
    <property type="molecule type" value="Genomic_DNA"/>
</dbReference>
<dbReference type="InterPro" id="IPR014746">
    <property type="entry name" value="Gln_synth/guanido_kin_cat_dom"/>
</dbReference>
<evidence type="ECO:0000256" key="5">
    <source>
        <dbReference type="HAMAP-Rule" id="MF_01609"/>
    </source>
</evidence>
<keyword evidence="1 5" id="KW-0436">Ligase</keyword>
<dbReference type="SUPFAM" id="SSF55931">
    <property type="entry name" value="Glutamine synthetase/guanido kinase"/>
    <property type="match status" value="1"/>
</dbReference>
<dbReference type="InterPro" id="IPR025841">
    <property type="entry name" value="CP_ATPgrasp_2"/>
</dbReference>
<comment type="catalytic activity">
    <reaction evidence="4 5">
        <text>L-cysteine + L-glutamate + ATP = gamma-L-glutamyl-L-cysteine + ADP + phosphate + H(+)</text>
        <dbReference type="Rhea" id="RHEA:13285"/>
        <dbReference type="ChEBI" id="CHEBI:15378"/>
        <dbReference type="ChEBI" id="CHEBI:29985"/>
        <dbReference type="ChEBI" id="CHEBI:30616"/>
        <dbReference type="ChEBI" id="CHEBI:35235"/>
        <dbReference type="ChEBI" id="CHEBI:43474"/>
        <dbReference type="ChEBI" id="CHEBI:58173"/>
        <dbReference type="ChEBI" id="CHEBI:456216"/>
        <dbReference type="EC" id="6.3.2.2"/>
    </reaction>
</comment>
<dbReference type="SUPFAM" id="SSF56059">
    <property type="entry name" value="Glutathione synthetase ATP-binding domain-like"/>
    <property type="match status" value="1"/>
</dbReference>
<dbReference type="NCBIfam" id="NF010041">
    <property type="entry name" value="PRK13517.1-1"/>
    <property type="match status" value="1"/>
</dbReference>
<sequence>MTSGGKVRKLGVEEEFQLVDLDTRRLVSRAEDILAALPPDIYVAEMQRFVVESNSSVFSDLSGLRDNLLKNRRTLSATAERFGVGVAAAGTMPLSIPADLQVTETPRYRRMLADYQLLAREQLICGTQVHVDVVDRDEAVRVARRLEPWIPLLLALSCSSPYWSDGSDTGYASARTLVWQRWPTAGPAAPVSSAAEYDALIEQLVASGVITDPGMVYFDIRPSAHLNTLELRICDSCSSVETIAAIAGLFRALVVREAELLAAGLPPIASMQAPMVRAAIWQAARSGMEGELIDPLTGRPRRASDLLLELTEALRPQLEESGDYALICDLVHHALRIGSSASRQRRVMRRRGLLTDVVDLMVAETAGQPSAALLPLEGGSMLLGYRRLDRDELPASGSPAYDEAIDERGEPRPLYADVLGAVDRIGPVSLRRMQYAVEREQGRQGVTFRATGSPRANVFPLDLIPRVVTAEVWQELADGLGQRAKALNAFLRDIYGAQQIIGDRILPPELLDRAPGFRSIGRMPRWQTVRNHISGFDLVNTGPGEFSVLEDNLRVPSGIGYAMANRAMMDQFGADVPHPGELLSTESIPQLIVDTLRAAAPPGADGDPHVVLVSSGSTDSAWFEHTMIAERAGMPLLGTDDLVARDGCIYWRKRGKERRIDVIYLRMEEDMLLTSSDGEGNRLRQGIVDAIGSGNLSLVNALGNGVADDKAIYAFVPAMIEYYLGEKPLLPQIPTWLCAERDQRDFVLANLDQLVVKPIDGFGGTGITIGPSATEQELDARRAELLANPERFIAQEVLKLSTHPTFDGEGLHPHHMDLRVFIHLRAQGEDIESLIVPGALTRVAPAGSLIVNSSRGGGGKDTWILHH</sequence>
<dbReference type="Pfam" id="PF04107">
    <property type="entry name" value="GCS2"/>
    <property type="match status" value="1"/>
</dbReference>
<dbReference type="AlphaFoldDB" id="A0A4R7J5G1"/>
<dbReference type="Proteomes" id="UP000295371">
    <property type="component" value="Unassembled WGS sequence"/>
</dbReference>
<evidence type="ECO:0000256" key="3">
    <source>
        <dbReference type="ARBA" id="ARBA00022840"/>
    </source>
</evidence>
<comment type="similarity">
    <text evidence="5">Belongs to the glutamate--cysteine ligase type 2 family. YbdK subfamily.</text>
</comment>
<feature type="domain" description="Circularly permuted ATP-grasp type 2" evidence="6">
    <location>
        <begin position="465"/>
        <end position="844"/>
    </location>
</feature>
<evidence type="ECO:0000259" key="6">
    <source>
        <dbReference type="Pfam" id="PF14403"/>
    </source>
</evidence>
<dbReference type="RefSeq" id="WP_208292699.1">
    <property type="nucleotide sequence ID" value="NZ_SOAW01000001.1"/>
</dbReference>
<dbReference type="Gene3D" id="3.30.590.20">
    <property type="match status" value="1"/>
</dbReference>
<dbReference type="HAMAP" id="MF_01609">
    <property type="entry name" value="Glu_cys_ligase_2"/>
    <property type="match status" value="1"/>
</dbReference>
<dbReference type="Gene3D" id="3.40.50.11290">
    <property type="match status" value="1"/>
</dbReference>
<comment type="function">
    <text evidence="5">ATP-dependent carboxylate-amine ligase which exhibits weak glutamate--cysteine ligase activity.</text>
</comment>
<evidence type="ECO:0000256" key="1">
    <source>
        <dbReference type="ARBA" id="ARBA00022598"/>
    </source>
</evidence>
<dbReference type="Gene3D" id="3.30.1490.270">
    <property type="match status" value="1"/>
</dbReference>
<dbReference type="GO" id="GO:0004357">
    <property type="term" value="F:glutamate-cysteine ligase activity"/>
    <property type="evidence" value="ECO:0007669"/>
    <property type="project" value="UniProtKB-EC"/>
</dbReference>
<dbReference type="InterPro" id="IPR006336">
    <property type="entry name" value="GCS2"/>
</dbReference>
<dbReference type="PANTHER" id="PTHR34595">
    <property type="entry name" value="BLR5612 PROTEIN"/>
    <property type="match status" value="1"/>
</dbReference>
<accession>A0A4R7J5G1</accession>
<dbReference type="InterPro" id="IPR011793">
    <property type="entry name" value="YbdK"/>
</dbReference>
<evidence type="ECO:0000256" key="2">
    <source>
        <dbReference type="ARBA" id="ARBA00022741"/>
    </source>
</evidence>
<keyword evidence="8" id="KW-1185">Reference proteome</keyword>
<reference evidence="7 8" key="1">
    <citation type="submission" date="2019-03" db="EMBL/GenBank/DDBJ databases">
        <title>Genomic Encyclopedia of Archaeal and Bacterial Type Strains, Phase II (KMG-II): from individual species to whole genera.</title>
        <authorList>
            <person name="Goeker M."/>
        </authorList>
    </citation>
    <scope>NUCLEOTIDE SEQUENCE [LARGE SCALE GENOMIC DNA]</scope>
    <source>
        <strain evidence="7 8">DSM 24323</strain>
    </source>
</reference>
<dbReference type="EC" id="6.3.2.2" evidence="5"/>
<organism evidence="7 8">
    <name type="scientific">Naumannella halotolerans</name>
    <dbReference type="NCBI Taxonomy" id="993414"/>
    <lineage>
        <taxon>Bacteria</taxon>
        <taxon>Bacillati</taxon>
        <taxon>Actinomycetota</taxon>
        <taxon>Actinomycetes</taxon>
        <taxon>Propionibacteriales</taxon>
        <taxon>Propionibacteriaceae</taxon>
        <taxon>Naumannella</taxon>
    </lineage>
</organism>
<keyword evidence="2 5" id="KW-0547">Nucleotide-binding</keyword>
<keyword evidence="3 5" id="KW-0067">ATP-binding</keyword>
<name>A0A4R7J5G1_9ACTN</name>
<evidence type="ECO:0000313" key="8">
    <source>
        <dbReference type="Proteomes" id="UP000295371"/>
    </source>
</evidence>
<dbReference type="GO" id="GO:0005524">
    <property type="term" value="F:ATP binding"/>
    <property type="evidence" value="ECO:0007669"/>
    <property type="project" value="UniProtKB-KW"/>
</dbReference>
<protein>
    <recommendedName>
        <fullName evidence="5">Putative glutamate--cysteine ligase 2</fullName>
        <ecNumber evidence="5">6.3.2.2</ecNumber>
    </recommendedName>
    <alternativeName>
        <fullName evidence="5">Gamma-glutamylcysteine synthetase 2</fullName>
        <shortName evidence="5">GCS 2</shortName>
        <shortName evidence="5">Gamma-GCS 2</shortName>
    </alternativeName>
</protein>
<dbReference type="GO" id="GO:0042398">
    <property type="term" value="P:modified amino acid biosynthetic process"/>
    <property type="evidence" value="ECO:0007669"/>
    <property type="project" value="InterPro"/>
</dbReference>
<evidence type="ECO:0000256" key="4">
    <source>
        <dbReference type="ARBA" id="ARBA00048819"/>
    </source>
</evidence>
<evidence type="ECO:0000313" key="7">
    <source>
        <dbReference type="EMBL" id="TDT32591.1"/>
    </source>
</evidence>
<dbReference type="PANTHER" id="PTHR34595:SF7">
    <property type="entry name" value="SLL1039 PROTEIN"/>
    <property type="match status" value="1"/>
</dbReference>
<comment type="caution">
    <text evidence="7">The sequence shown here is derived from an EMBL/GenBank/DDBJ whole genome shotgun (WGS) entry which is preliminary data.</text>
</comment>